<dbReference type="CDD" id="cd03028">
    <property type="entry name" value="GRX_PICOT_like"/>
    <property type="match status" value="1"/>
</dbReference>
<evidence type="ECO:0000256" key="3">
    <source>
        <dbReference type="ARBA" id="ARBA00022723"/>
    </source>
</evidence>
<dbReference type="AlphaFoldDB" id="A0A9Q0RQF9"/>
<dbReference type="GO" id="GO:0000460">
    <property type="term" value="P:maturation of 5.8S rRNA"/>
    <property type="evidence" value="ECO:0007669"/>
    <property type="project" value="TreeGrafter"/>
</dbReference>
<evidence type="ECO:0008006" key="13">
    <source>
        <dbReference type="Google" id="ProtNLM"/>
    </source>
</evidence>
<keyword evidence="5" id="KW-0411">Iron-sulfur</keyword>
<evidence type="ECO:0000313" key="12">
    <source>
        <dbReference type="Proteomes" id="UP001142055"/>
    </source>
</evidence>
<protein>
    <recommendedName>
        <fullName evidence="13">Protein MAK16 homolog</fullName>
    </recommendedName>
</protein>
<dbReference type="PANTHER" id="PTHR23405:SF4">
    <property type="entry name" value="PROTEIN MAK16 HOMOLOG"/>
    <property type="match status" value="1"/>
</dbReference>
<dbReference type="InterPro" id="IPR036249">
    <property type="entry name" value="Thioredoxin-like_sf"/>
</dbReference>
<evidence type="ECO:0000259" key="10">
    <source>
        <dbReference type="Pfam" id="PF01778"/>
    </source>
</evidence>
<dbReference type="Pfam" id="PF00462">
    <property type="entry name" value="Glutaredoxin"/>
    <property type="match status" value="1"/>
</dbReference>
<dbReference type="GO" id="GO:0051536">
    <property type="term" value="F:iron-sulfur cluster binding"/>
    <property type="evidence" value="ECO:0007669"/>
    <property type="project" value="UniProtKB-KW"/>
</dbReference>
<feature type="region of interest" description="Disordered" evidence="7">
    <location>
        <begin position="452"/>
        <end position="495"/>
    </location>
</feature>
<comment type="subcellular location">
    <subcellularLocation>
        <location evidence="1">Nucleus</location>
    </subcellularLocation>
</comment>
<dbReference type="Gene3D" id="3.40.30.10">
    <property type="entry name" value="Glutaredoxin"/>
    <property type="match status" value="2"/>
</dbReference>
<evidence type="ECO:0000313" key="11">
    <source>
        <dbReference type="EMBL" id="KAJ6222774.1"/>
    </source>
</evidence>
<dbReference type="FunFam" id="3.30.390.110:FF:000001">
    <property type="entry name" value="Protein MAK16 homolog"/>
    <property type="match status" value="1"/>
</dbReference>
<dbReference type="PANTHER" id="PTHR23405">
    <property type="entry name" value="MAINTENANCE OF KILLER 16 MAK16 PROTEIN-RELATED"/>
    <property type="match status" value="1"/>
</dbReference>
<reference evidence="11" key="1">
    <citation type="submission" date="2022-12" db="EMBL/GenBank/DDBJ databases">
        <title>Genome assemblies of Blomia tropicalis.</title>
        <authorList>
            <person name="Cui Y."/>
        </authorList>
    </citation>
    <scope>NUCLEOTIDE SEQUENCE</scope>
    <source>
        <tissue evidence="11">Adult mites</tissue>
    </source>
</reference>
<dbReference type="PROSITE" id="PS51354">
    <property type="entry name" value="GLUTAREDOXIN_2"/>
    <property type="match status" value="1"/>
</dbReference>
<dbReference type="Pfam" id="PF04874">
    <property type="entry name" value="Mak16"/>
    <property type="match status" value="1"/>
</dbReference>
<dbReference type="GO" id="GO:0046872">
    <property type="term" value="F:metal ion binding"/>
    <property type="evidence" value="ECO:0007669"/>
    <property type="project" value="UniProtKB-KW"/>
</dbReference>
<keyword evidence="6" id="KW-0539">Nucleus</keyword>
<dbReference type="GO" id="GO:0000470">
    <property type="term" value="P:maturation of LSU-rRNA"/>
    <property type="evidence" value="ECO:0007669"/>
    <property type="project" value="TreeGrafter"/>
</dbReference>
<evidence type="ECO:0000256" key="1">
    <source>
        <dbReference type="ARBA" id="ARBA00004123"/>
    </source>
</evidence>
<feature type="compositionally biased region" description="Acidic residues" evidence="7">
    <location>
        <begin position="455"/>
        <end position="493"/>
    </location>
</feature>
<dbReference type="GO" id="GO:0005730">
    <property type="term" value="C:nucleolus"/>
    <property type="evidence" value="ECO:0007669"/>
    <property type="project" value="TreeGrafter"/>
</dbReference>
<evidence type="ECO:0000256" key="2">
    <source>
        <dbReference type="ARBA" id="ARBA00005514"/>
    </source>
</evidence>
<keyword evidence="12" id="KW-1185">Reference proteome</keyword>
<dbReference type="Pfam" id="PF00085">
    <property type="entry name" value="Thioredoxin"/>
    <property type="match status" value="1"/>
</dbReference>
<dbReference type="Gene3D" id="3.30.390.110">
    <property type="match status" value="1"/>
</dbReference>
<feature type="domain" description="Ribosomal eL28/Mak16" evidence="10">
    <location>
        <begin position="246"/>
        <end position="358"/>
    </location>
</feature>
<organism evidence="11 12">
    <name type="scientific">Blomia tropicalis</name>
    <name type="common">Mite</name>
    <dbReference type="NCBI Taxonomy" id="40697"/>
    <lineage>
        <taxon>Eukaryota</taxon>
        <taxon>Metazoa</taxon>
        <taxon>Ecdysozoa</taxon>
        <taxon>Arthropoda</taxon>
        <taxon>Chelicerata</taxon>
        <taxon>Arachnida</taxon>
        <taxon>Acari</taxon>
        <taxon>Acariformes</taxon>
        <taxon>Sarcoptiformes</taxon>
        <taxon>Astigmata</taxon>
        <taxon>Glycyphagoidea</taxon>
        <taxon>Echimyopodidae</taxon>
        <taxon>Blomia</taxon>
    </lineage>
</organism>
<evidence type="ECO:0000256" key="4">
    <source>
        <dbReference type="ARBA" id="ARBA00023004"/>
    </source>
</evidence>
<name>A0A9Q0RQF9_BLOTA</name>
<dbReference type="InterPro" id="IPR013766">
    <property type="entry name" value="Thioredoxin_domain"/>
</dbReference>
<sequence>MEPLNSSNFENFVVYTTISNVLFLSNKVEQCNQMKDLVKDLAAQDDFRKCKYFSVDIENSPELAKRFSVSSVPTLIFFYNGNEVDRVVGADANQVLQKVQKVLDMNASIEQRLLTLINQERVMVFIKGTPQQPRCGFTRSMIGLLNDLNVEYGYFDILTNDDVRENLKSYSNWPTYPQLYVNGELVGGLDIIQDLHNNGQLVEILLVCRKMSLWVKTRVMRTCSDADFPNQAHFPKFLKVLKNDDVIWSVLMQGMCSYQIKTKSQNFCRNEYNVSGLCGRKACPLANSNYATIREEEGVCYLFIKTIERAAFPSKLWEKVKLSKDYWKALEQIDQHLIYWPKHQIHKCKQRFTKITQYLIRMRKLQLQRQKKLVPLQSKIERRERRREVKAYIAARLENAIEKNLLERLKNGTYGDIYNFPQTAFENVLSNETCDTDKEQGEDEKKVEYELEKELESDDDEEENETVEYVAADDFDESDEDEESTDDDIEDIDDKFVRPKGVLSSKKLPKKSILKRPRVEIEYENEFDAPSTSKQTR</sequence>
<dbReference type="EMBL" id="JAPWDV010000001">
    <property type="protein sequence ID" value="KAJ6222774.1"/>
    <property type="molecule type" value="Genomic_DNA"/>
</dbReference>
<dbReference type="InterPro" id="IPR002109">
    <property type="entry name" value="Glutaredoxin"/>
</dbReference>
<feature type="domain" description="Glutaredoxin" evidence="9">
    <location>
        <begin position="122"/>
        <end position="186"/>
    </location>
</feature>
<feature type="domain" description="Thioredoxin" evidence="8">
    <location>
        <begin position="3"/>
        <end position="98"/>
    </location>
</feature>
<dbReference type="Proteomes" id="UP001142055">
    <property type="component" value="Chromosome 1"/>
</dbReference>
<comment type="caution">
    <text evidence="11">The sequence shown here is derived from an EMBL/GenBank/DDBJ whole genome shotgun (WGS) entry which is preliminary data.</text>
</comment>
<dbReference type="GO" id="GO:0030687">
    <property type="term" value="C:preribosome, large subunit precursor"/>
    <property type="evidence" value="ECO:0007669"/>
    <property type="project" value="TreeGrafter"/>
</dbReference>
<keyword evidence="4" id="KW-0408">Iron</keyword>
<proteinExistence type="inferred from homology"/>
<evidence type="ECO:0000259" key="8">
    <source>
        <dbReference type="Pfam" id="PF00085"/>
    </source>
</evidence>
<evidence type="ECO:0000259" key="9">
    <source>
        <dbReference type="Pfam" id="PF00462"/>
    </source>
</evidence>
<evidence type="ECO:0000256" key="7">
    <source>
        <dbReference type="SAM" id="MobiDB-lite"/>
    </source>
</evidence>
<comment type="similarity">
    <text evidence="2">Belongs to the MAK16 family.</text>
</comment>
<dbReference type="InterPro" id="IPR006958">
    <property type="entry name" value="Mak16"/>
</dbReference>
<dbReference type="SUPFAM" id="SSF52833">
    <property type="entry name" value="Thioredoxin-like"/>
    <property type="match status" value="2"/>
</dbReference>
<dbReference type="FunFam" id="3.40.30.10:FF:000012">
    <property type="entry name" value="Monothiol glutaredoxin"/>
    <property type="match status" value="1"/>
</dbReference>
<evidence type="ECO:0000256" key="6">
    <source>
        <dbReference type="ARBA" id="ARBA00023242"/>
    </source>
</evidence>
<dbReference type="Pfam" id="PF01778">
    <property type="entry name" value="Ribosomal_L28e"/>
    <property type="match status" value="1"/>
</dbReference>
<dbReference type="InterPro" id="IPR033658">
    <property type="entry name" value="GRX_PICOT-like"/>
</dbReference>
<keyword evidence="3" id="KW-0479">Metal-binding</keyword>
<evidence type="ECO:0000256" key="5">
    <source>
        <dbReference type="ARBA" id="ARBA00023014"/>
    </source>
</evidence>
<accession>A0A9Q0RQF9</accession>
<gene>
    <name evidence="11" type="ORF">RDWZM_001319</name>
</gene>
<dbReference type="InterPro" id="IPR029004">
    <property type="entry name" value="Ribosomal_eL28/Mak16"/>
</dbReference>